<reference evidence="2 3" key="2">
    <citation type="journal article" date="2013" name="PLoS Genet.">
        <title>Comparative genome structure, secondary metabolite, and effector coding capacity across Cochliobolus pathogens.</title>
        <authorList>
            <person name="Condon B.J."/>
            <person name="Leng Y."/>
            <person name="Wu D."/>
            <person name="Bushley K.E."/>
            <person name="Ohm R.A."/>
            <person name="Otillar R."/>
            <person name="Martin J."/>
            <person name="Schackwitz W."/>
            <person name="Grimwood J."/>
            <person name="MohdZainudin N."/>
            <person name="Xue C."/>
            <person name="Wang R."/>
            <person name="Manning V.A."/>
            <person name="Dhillon B."/>
            <person name="Tu Z.J."/>
            <person name="Steffenson B.J."/>
            <person name="Salamov A."/>
            <person name="Sun H."/>
            <person name="Lowry S."/>
            <person name="LaButti K."/>
            <person name="Han J."/>
            <person name="Copeland A."/>
            <person name="Lindquist E."/>
            <person name="Barry K."/>
            <person name="Schmutz J."/>
            <person name="Baker S.E."/>
            <person name="Ciuffetti L.M."/>
            <person name="Grigoriev I.V."/>
            <person name="Zhong S."/>
            <person name="Turgeon B.G."/>
        </authorList>
    </citation>
    <scope>NUCLEOTIDE SEQUENCE [LARGE SCALE GENOMIC DNA]</scope>
    <source>
        <strain evidence="3">28A</strain>
    </source>
</reference>
<evidence type="ECO:0000313" key="3">
    <source>
        <dbReference type="Proteomes" id="UP000016935"/>
    </source>
</evidence>
<dbReference type="AlphaFoldDB" id="R0IKR3"/>
<feature type="region of interest" description="Disordered" evidence="1">
    <location>
        <begin position="282"/>
        <end position="319"/>
    </location>
</feature>
<name>R0IKR3_EXST2</name>
<organism evidence="2 3">
    <name type="scientific">Exserohilum turcicum (strain 28A)</name>
    <name type="common">Northern leaf blight fungus</name>
    <name type="synonym">Setosphaeria turcica</name>
    <dbReference type="NCBI Taxonomy" id="671987"/>
    <lineage>
        <taxon>Eukaryota</taxon>
        <taxon>Fungi</taxon>
        <taxon>Dikarya</taxon>
        <taxon>Ascomycota</taxon>
        <taxon>Pezizomycotina</taxon>
        <taxon>Dothideomycetes</taxon>
        <taxon>Pleosporomycetidae</taxon>
        <taxon>Pleosporales</taxon>
        <taxon>Pleosporineae</taxon>
        <taxon>Pleosporaceae</taxon>
        <taxon>Exserohilum</taxon>
    </lineage>
</organism>
<feature type="compositionally biased region" description="Basic and acidic residues" evidence="1">
    <location>
        <begin position="235"/>
        <end position="244"/>
    </location>
</feature>
<reference evidence="2 3" key="1">
    <citation type="journal article" date="2012" name="PLoS Pathog.">
        <title>Diverse lifestyles and strategies of plant pathogenesis encoded in the genomes of eighteen Dothideomycetes fungi.</title>
        <authorList>
            <person name="Ohm R.A."/>
            <person name="Feau N."/>
            <person name="Henrissat B."/>
            <person name="Schoch C.L."/>
            <person name="Horwitz B.A."/>
            <person name="Barry K.W."/>
            <person name="Condon B.J."/>
            <person name="Copeland A.C."/>
            <person name="Dhillon B."/>
            <person name="Glaser F."/>
            <person name="Hesse C.N."/>
            <person name="Kosti I."/>
            <person name="LaButti K."/>
            <person name="Lindquist E.A."/>
            <person name="Lucas S."/>
            <person name="Salamov A.A."/>
            <person name="Bradshaw R.E."/>
            <person name="Ciuffetti L."/>
            <person name="Hamelin R.C."/>
            <person name="Kema G.H.J."/>
            <person name="Lawrence C."/>
            <person name="Scott J.A."/>
            <person name="Spatafora J.W."/>
            <person name="Turgeon B.G."/>
            <person name="de Wit P.J.G.M."/>
            <person name="Zhong S."/>
            <person name="Goodwin S.B."/>
            <person name="Grigoriev I.V."/>
        </authorList>
    </citation>
    <scope>NUCLEOTIDE SEQUENCE [LARGE SCALE GENOMIC DNA]</scope>
    <source>
        <strain evidence="3">28A</strain>
    </source>
</reference>
<proteinExistence type="predicted"/>
<keyword evidence="3" id="KW-1185">Reference proteome</keyword>
<evidence type="ECO:0000256" key="1">
    <source>
        <dbReference type="SAM" id="MobiDB-lite"/>
    </source>
</evidence>
<feature type="region of interest" description="Disordered" evidence="1">
    <location>
        <begin position="1"/>
        <end position="29"/>
    </location>
</feature>
<dbReference type="RefSeq" id="XP_008027101.1">
    <property type="nucleotide sequence ID" value="XM_008028910.1"/>
</dbReference>
<feature type="region of interest" description="Disordered" evidence="1">
    <location>
        <begin position="158"/>
        <end position="182"/>
    </location>
</feature>
<dbReference type="Proteomes" id="UP000016935">
    <property type="component" value="Unassembled WGS sequence"/>
</dbReference>
<feature type="region of interest" description="Disordered" evidence="1">
    <location>
        <begin position="234"/>
        <end position="258"/>
    </location>
</feature>
<evidence type="ECO:0000313" key="2">
    <source>
        <dbReference type="EMBL" id="EOA85456.1"/>
    </source>
</evidence>
<dbReference type="EMBL" id="KB908703">
    <property type="protein sequence ID" value="EOA85456.1"/>
    <property type="molecule type" value="Genomic_DNA"/>
</dbReference>
<accession>R0IKR3</accession>
<dbReference type="OrthoDB" id="3640311at2759"/>
<protein>
    <submittedName>
        <fullName evidence="2">Uncharacterized protein</fullName>
    </submittedName>
</protein>
<dbReference type="HOGENOM" id="CLU_872010_0_0_1"/>
<gene>
    <name evidence="2" type="ORF">SETTUDRAFT_42495</name>
</gene>
<feature type="compositionally biased region" description="Basic and acidic residues" evidence="1">
    <location>
        <begin position="158"/>
        <end position="176"/>
    </location>
</feature>
<dbReference type="GeneID" id="19404760"/>
<sequence>MLSTSQQSKHKSAFSSKPKPKTIHETATYPRITVDRDSDSCFNDSMSYEHVLACGHIILTATANEPCAPNCHHVASARDTAATTADVPNKKKVGKLEFYCDACVESKHEQLIPEYTTATVAESLRASMRNREARNRNKTSKYRPCYIGLKITSIPCHRDGRPSSRYEPRTQHHEFDTAVPQAGDNFFEDMLKSEGAMSEQDDRSVDMKPHGREECAAAGPVELESLSLCVSDDAAASRENRGSTDDQTAPRGNLQTRRYNTRTVAALTHNIACDVHATISPSHDADAETTLSRKRKRTARAPQASERRTPPNLRTSISL</sequence>